<gene>
    <name evidence="2" type="ORF">GOODEAATRI_001937</name>
</gene>
<protein>
    <recommendedName>
        <fullName evidence="1">BAH domain-containing protein</fullName>
    </recommendedName>
</protein>
<feature type="domain" description="BAH" evidence="1">
    <location>
        <begin position="119"/>
        <end position="230"/>
    </location>
</feature>
<accession>A0ABV0P0N3</accession>
<proteinExistence type="predicted"/>
<organism evidence="2 3">
    <name type="scientific">Goodea atripinnis</name>
    <dbReference type="NCBI Taxonomy" id="208336"/>
    <lineage>
        <taxon>Eukaryota</taxon>
        <taxon>Metazoa</taxon>
        <taxon>Chordata</taxon>
        <taxon>Craniata</taxon>
        <taxon>Vertebrata</taxon>
        <taxon>Euteleostomi</taxon>
        <taxon>Actinopterygii</taxon>
        <taxon>Neopterygii</taxon>
        <taxon>Teleostei</taxon>
        <taxon>Neoteleostei</taxon>
        <taxon>Acanthomorphata</taxon>
        <taxon>Ovalentaria</taxon>
        <taxon>Atherinomorphae</taxon>
        <taxon>Cyprinodontiformes</taxon>
        <taxon>Goodeidae</taxon>
        <taxon>Goodea</taxon>
    </lineage>
</organism>
<evidence type="ECO:0000259" key="1">
    <source>
        <dbReference type="PROSITE" id="PS51038"/>
    </source>
</evidence>
<dbReference type="InterPro" id="IPR043151">
    <property type="entry name" value="BAH_sf"/>
</dbReference>
<dbReference type="InterPro" id="IPR053032">
    <property type="entry name" value="BAH_domain-containing"/>
</dbReference>
<dbReference type="PROSITE" id="PS51038">
    <property type="entry name" value="BAH"/>
    <property type="match status" value="1"/>
</dbReference>
<sequence>MPISQCPLSSVPTSTQTKAHLLTPLSGRDQPQARLKLAKECPQSTKASNGSSMGHTRLLAKRASPVPILGTSKQKKISRRRATNGWRPVGIPTEREVFIAGEDEAAMRRCYEGVERDGEVIRVRDTVLLRSGPRKKSLPYVAKISALWEDPKTGELMMSLFWYYRPEHTQGGRDPRAHSAPPGRASMVPFRPDFAPPSHRCVPTDVDPELVYLCRHVYDFRYGRILKNLQ</sequence>
<comment type="caution">
    <text evidence="2">The sequence shown here is derived from an EMBL/GenBank/DDBJ whole genome shotgun (WGS) entry which is preliminary data.</text>
</comment>
<keyword evidence="3" id="KW-1185">Reference proteome</keyword>
<dbReference type="Proteomes" id="UP001476798">
    <property type="component" value="Unassembled WGS sequence"/>
</dbReference>
<dbReference type="EMBL" id="JAHRIO010060034">
    <property type="protein sequence ID" value="MEQ2177273.1"/>
    <property type="molecule type" value="Genomic_DNA"/>
</dbReference>
<dbReference type="PANTHER" id="PTHR46576">
    <property type="entry name" value="BROMO ADJACENT HOMOLOGY DOMAIN-CONTAINING 1 PROTEIN"/>
    <property type="match status" value="1"/>
</dbReference>
<evidence type="ECO:0000313" key="3">
    <source>
        <dbReference type="Proteomes" id="UP001476798"/>
    </source>
</evidence>
<dbReference type="Gene3D" id="2.30.30.490">
    <property type="match status" value="1"/>
</dbReference>
<dbReference type="InterPro" id="IPR001025">
    <property type="entry name" value="BAH_dom"/>
</dbReference>
<evidence type="ECO:0000313" key="2">
    <source>
        <dbReference type="EMBL" id="MEQ2177273.1"/>
    </source>
</evidence>
<dbReference type="PANTHER" id="PTHR46576:SF1">
    <property type="entry name" value="BROMO ADJACENT HOMOLOGY DOMAIN-CONTAINING 1 PROTEIN"/>
    <property type="match status" value="1"/>
</dbReference>
<reference evidence="2 3" key="1">
    <citation type="submission" date="2021-06" db="EMBL/GenBank/DDBJ databases">
        <authorList>
            <person name="Palmer J.M."/>
        </authorList>
    </citation>
    <scope>NUCLEOTIDE SEQUENCE [LARGE SCALE GENOMIC DNA]</scope>
    <source>
        <strain evidence="2 3">GA_2019</strain>
        <tissue evidence="2">Muscle</tissue>
    </source>
</reference>
<name>A0ABV0P0N3_9TELE</name>